<dbReference type="AlphaFoldDB" id="A0A9P0F3E6"/>
<dbReference type="Proteomes" id="UP001152759">
    <property type="component" value="Chromosome 3"/>
</dbReference>
<dbReference type="SUPFAM" id="SSF53474">
    <property type="entry name" value="alpha/beta-Hydrolases"/>
    <property type="match status" value="1"/>
</dbReference>
<evidence type="ECO:0000256" key="1">
    <source>
        <dbReference type="ARBA" id="ARBA00011079"/>
    </source>
</evidence>
<evidence type="ECO:0008006" key="9">
    <source>
        <dbReference type="Google" id="ProtNLM"/>
    </source>
</evidence>
<feature type="chain" id="PRO_5040416389" description="Serine protease K12H4.7" evidence="6">
    <location>
        <begin position="19"/>
        <end position="397"/>
    </location>
</feature>
<gene>
    <name evidence="7" type="ORF">BEMITA_LOCUS6300</name>
</gene>
<name>A0A9P0F3E6_BEMTA</name>
<keyword evidence="8" id="KW-1185">Reference proteome</keyword>
<comment type="similarity">
    <text evidence="1">Belongs to the peptidase S28 family.</text>
</comment>
<keyword evidence="3 6" id="KW-0732">Signal</keyword>
<dbReference type="GO" id="GO:0070008">
    <property type="term" value="F:serine-type exopeptidase activity"/>
    <property type="evidence" value="ECO:0007669"/>
    <property type="project" value="InterPro"/>
</dbReference>
<evidence type="ECO:0000256" key="6">
    <source>
        <dbReference type="SAM" id="SignalP"/>
    </source>
</evidence>
<dbReference type="Gene3D" id="3.40.50.1820">
    <property type="entry name" value="alpha/beta hydrolase"/>
    <property type="match status" value="2"/>
</dbReference>
<evidence type="ECO:0000256" key="4">
    <source>
        <dbReference type="ARBA" id="ARBA00022801"/>
    </source>
</evidence>
<sequence>MLMLPLVTCAALLASVSAQDSALQLGLLSGYEGVKRRLENYAEKLSLEERYKDIDLKYLTQRLDHFTPSVTDTWKQLYAENFEHYGGNNLIFLMIGGESSISTDWLRRSFMSKQAEKFKAATFTTEHRFYGKSIPRDLSIESLRYLSSEQALADLAHFITQMNIKHGFKNPKWIVFGGSYAGSLAAWLRYRYPHLVYAAVASSGPLLAKVDFHEYFETVSKSLSSLGSHKCEEAVRAANKIMSEGVLKRNKASTLPRSFRTMAMQHDDKDNYTVVALRLDPRKRMSTPQSLTFDTSFVERSVNETNLNYGGYNLPVTRVAFVHGMNDPWSPLGIMKKAPKGSVAITIKGVAHCADMMPDQDTDSQPLKNARARISRMLERWIKAKTSEDEELSLADF</sequence>
<keyword evidence="2" id="KW-0645">Protease</keyword>
<protein>
    <recommendedName>
        <fullName evidence="9">Serine protease K12H4.7</fullName>
    </recommendedName>
</protein>
<dbReference type="PANTHER" id="PTHR11010:SF5">
    <property type="entry name" value="RE36938P-RELATED"/>
    <property type="match status" value="1"/>
</dbReference>
<dbReference type="InterPro" id="IPR029058">
    <property type="entry name" value="AB_hydrolase_fold"/>
</dbReference>
<keyword evidence="5" id="KW-0325">Glycoprotein</keyword>
<dbReference type="PANTHER" id="PTHR11010">
    <property type="entry name" value="PROTEASE S28 PRO-X CARBOXYPEPTIDASE-RELATED"/>
    <property type="match status" value="1"/>
</dbReference>
<dbReference type="GO" id="GO:0008239">
    <property type="term" value="F:dipeptidyl-peptidase activity"/>
    <property type="evidence" value="ECO:0007669"/>
    <property type="project" value="TreeGrafter"/>
</dbReference>
<evidence type="ECO:0000313" key="7">
    <source>
        <dbReference type="EMBL" id="CAH0387261.1"/>
    </source>
</evidence>
<evidence type="ECO:0000313" key="8">
    <source>
        <dbReference type="Proteomes" id="UP001152759"/>
    </source>
</evidence>
<dbReference type="Gene3D" id="1.20.120.980">
    <property type="entry name" value="Serine carboxypeptidase S28, SKS domain"/>
    <property type="match status" value="1"/>
</dbReference>
<organism evidence="7 8">
    <name type="scientific">Bemisia tabaci</name>
    <name type="common">Sweetpotato whitefly</name>
    <name type="synonym">Aleurodes tabaci</name>
    <dbReference type="NCBI Taxonomy" id="7038"/>
    <lineage>
        <taxon>Eukaryota</taxon>
        <taxon>Metazoa</taxon>
        <taxon>Ecdysozoa</taxon>
        <taxon>Arthropoda</taxon>
        <taxon>Hexapoda</taxon>
        <taxon>Insecta</taxon>
        <taxon>Pterygota</taxon>
        <taxon>Neoptera</taxon>
        <taxon>Paraneoptera</taxon>
        <taxon>Hemiptera</taxon>
        <taxon>Sternorrhyncha</taxon>
        <taxon>Aleyrodoidea</taxon>
        <taxon>Aleyrodidae</taxon>
        <taxon>Aleyrodinae</taxon>
        <taxon>Bemisia</taxon>
    </lineage>
</organism>
<dbReference type="Pfam" id="PF05577">
    <property type="entry name" value="Peptidase_S28"/>
    <property type="match status" value="2"/>
</dbReference>
<evidence type="ECO:0000256" key="3">
    <source>
        <dbReference type="ARBA" id="ARBA00022729"/>
    </source>
</evidence>
<reference evidence="7" key="1">
    <citation type="submission" date="2021-12" db="EMBL/GenBank/DDBJ databases">
        <authorList>
            <person name="King R."/>
        </authorList>
    </citation>
    <scope>NUCLEOTIDE SEQUENCE</scope>
</reference>
<evidence type="ECO:0000256" key="2">
    <source>
        <dbReference type="ARBA" id="ARBA00022670"/>
    </source>
</evidence>
<dbReference type="InterPro" id="IPR042269">
    <property type="entry name" value="Ser_carbopepase_S28_SKS"/>
</dbReference>
<accession>A0A9P0F3E6</accession>
<feature type="signal peptide" evidence="6">
    <location>
        <begin position="1"/>
        <end position="18"/>
    </location>
</feature>
<proteinExistence type="inferred from homology"/>
<dbReference type="InterPro" id="IPR008758">
    <property type="entry name" value="Peptidase_S28"/>
</dbReference>
<dbReference type="GO" id="GO:0006508">
    <property type="term" value="P:proteolysis"/>
    <property type="evidence" value="ECO:0007669"/>
    <property type="project" value="UniProtKB-KW"/>
</dbReference>
<dbReference type="EMBL" id="OU963864">
    <property type="protein sequence ID" value="CAH0387261.1"/>
    <property type="molecule type" value="Genomic_DNA"/>
</dbReference>
<keyword evidence="4" id="KW-0378">Hydrolase</keyword>
<evidence type="ECO:0000256" key="5">
    <source>
        <dbReference type="ARBA" id="ARBA00023180"/>
    </source>
</evidence>